<accession>A0A139W8D2</accession>
<name>A0A139W8D2_TRICA</name>
<organism evidence="1 2">
    <name type="scientific">Tribolium castaneum</name>
    <name type="common">Red flour beetle</name>
    <dbReference type="NCBI Taxonomy" id="7070"/>
    <lineage>
        <taxon>Eukaryota</taxon>
        <taxon>Metazoa</taxon>
        <taxon>Ecdysozoa</taxon>
        <taxon>Arthropoda</taxon>
        <taxon>Hexapoda</taxon>
        <taxon>Insecta</taxon>
        <taxon>Pterygota</taxon>
        <taxon>Neoptera</taxon>
        <taxon>Endopterygota</taxon>
        <taxon>Coleoptera</taxon>
        <taxon>Polyphaga</taxon>
        <taxon>Cucujiformia</taxon>
        <taxon>Tenebrionidae</taxon>
        <taxon>Tenebrionidae incertae sedis</taxon>
        <taxon>Tribolium</taxon>
    </lineage>
</organism>
<dbReference type="EMBL" id="KQ973430">
    <property type="protein sequence ID" value="KXZ75535.1"/>
    <property type="molecule type" value="Genomic_DNA"/>
</dbReference>
<protein>
    <submittedName>
        <fullName evidence="1">Uncharacterized protein</fullName>
    </submittedName>
</protein>
<gene>
    <name evidence="1" type="primary">AUGUSTUS-3.0.2_33909</name>
    <name evidence="1" type="ORF">TcasGA2_TC033909</name>
</gene>
<dbReference type="InParanoid" id="A0A139W8D2"/>
<dbReference type="AlphaFoldDB" id="A0A139W8D2"/>
<evidence type="ECO:0000313" key="2">
    <source>
        <dbReference type="Proteomes" id="UP000007266"/>
    </source>
</evidence>
<proteinExistence type="predicted"/>
<reference evidence="1 2" key="1">
    <citation type="journal article" date="2008" name="Nature">
        <title>The genome of the model beetle and pest Tribolium castaneum.</title>
        <authorList>
            <consortium name="Tribolium Genome Sequencing Consortium"/>
            <person name="Richards S."/>
            <person name="Gibbs R.A."/>
            <person name="Weinstock G.M."/>
            <person name="Brown S.J."/>
            <person name="Denell R."/>
            <person name="Beeman R.W."/>
            <person name="Gibbs R."/>
            <person name="Beeman R.W."/>
            <person name="Brown S.J."/>
            <person name="Bucher G."/>
            <person name="Friedrich M."/>
            <person name="Grimmelikhuijzen C.J."/>
            <person name="Klingler M."/>
            <person name="Lorenzen M."/>
            <person name="Richards S."/>
            <person name="Roth S."/>
            <person name="Schroder R."/>
            <person name="Tautz D."/>
            <person name="Zdobnov E.M."/>
            <person name="Muzny D."/>
            <person name="Gibbs R.A."/>
            <person name="Weinstock G.M."/>
            <person name="Attaway T."/>
            <person name="Bell S."/>
            <person name="Buhay C.J."/>
            <person name="Chandrabose M.N."/>
            <person name="Chavez D."/>
            <person name="Clerk-Blankenburg K.P."/>
            <person name="Cree A."/>
            <person name="Dao M."/>
            <person name="Davis C."/>
            <person name="Chacko J."/>
            <person name="Dinh H."/>
            <person name="Dugan-Rocha S."/>
            <person name="Fowler G."/>
            <person name="Garner T.T."/>
            <person name="Garnes J."/>
            <person name="Gnirke A."/>
            <person name="Hawes A."/>
            <person name="Hernandez J."/>
            <person name="Hines S."/>
            <person name="Holder M."/>
            <person name="Hume J."/>
            <person name="Jhangiani S.N."/>
            <person name="Joshi V."/>
            <person name="Khan Z.M."/>
            <person name="Jackson L."/>
            <person name="Kovar C."/>
            <person name="Kowis A."/>
            <person name="Lee S."/>
            <person name="Lewis L.R."/>
            <person name="Margolis J."/>
            <person name="Morgan M."/>
            <person name="Nazareth L.V."/>
            <person name="Nguyen N."/>
            <person name="Okwuonu G."/>
            <person name="Parker D."/>
            <person name="Richards S."/>
            <person name="Ruiz S.J."/>
            <person name="Santibanez J."/>
            <person name="Savard J."/>
            <person name="Scherer S.E."/>
            <person name="Schneider B."/>
            <person name="Sodergren E."/>
            <person name="Tautz D."/>
            <person name="Vattahil S."/>
            <person name="Villasana D."/>
            <person name="White C.S."/>
            <person name="Wright R."/>
            <person name="Park Y."/>
            <person name="Beeman R.W."/>
            <person name="Lord J."/>
            <person name="Oppert B."/>
            <person name="Lorenzen M."/>
            <person name="Brown S."/>
            <person name="Wang L."/>
            <person name="Savard J."/>
            <person name="Tautz D."/>
            <person name="Richards S."/>
            <person name="Weinstock G."/>
            <person name="Gibbs R.A."/>
            <person name="Liu Y."/>
            <person name="Worley K."/>
            <person name="Weinstock G."/>
            <person name="Elsik C.G."/>
            <person name="Reese J.T."/>
            <person name="Elhaik E."/>
            <person name="Landan G."/>
            <person name="Graur D."/>
            <person name="Arensburger P."/>
            <person name="Atkinson P."/>
            <person name="Beeman R.W."/>
            <person name="Beidler J."/>
            <person name="Brown S.J."/>
            <person name="Demuth J.P."/>
            <person name="Drury D.W."/>
            <person name="Du Y.Z."/>
            <person name="Fujiwara H."/>
            <person name="Lorenzen M."/>
            <person name="Maselli V."/>
            <person name="Osanai M."/>
            <person name="Park Y."/>
            <person name="Robertson H.M."/>
            <person name="Tu Z."/>
            <person name="Wang J.J."/>
            <person name="Wang S."/>
            <person name="Richards S."/>
            <person name="Song H."/>
            <person name="Zhang L."/>
            <person name="Sodergren E."/>
            <person name="Werner D."/>
            <person name="Stanke M."/>
            <person name="Morgenstern B."/>
            <person name="Solovyev V."/>
            <person name="Kosarev P."/>
            <person name="Brown G."/>
            <person name="Chen H.C."/>
            <person name="Ermolaeva O."/>
            <person name="Hlavina W."/>
            <person name="Kapustin Y."/>
            <person name="Kiryutin B."/>
            <person name="Kitts P."/>
            <person name="Maglott D."/>
            <person name="Pruitt K."/>
            <person name="Sapojnikov V."/>
            <person name="Souvorov A."/>
            <person name="Mackey A.J."/>
            <person name="Waterhouse R.M."/>
            <person name="Wyder S."/>
            <person name="Zdobnov E.M."/>
            <person name="Zdobnov E.M."/>
            <person name="Wyder S."/>
            <person name="Kriventseva E.V."/>
            <person name="Kadowaki T."/>
            <person name="Bork P."/>
            <person name="Aranda M."/>
            <person name="Bao R."/>
            <person name="Beermann A."/>
            <person name="Berns N."/>
            <person name="Bolognesi R."/>
            <person name="Bonneton F."/>
            <person name="Bopp D."/>
            <person name="Brown S.J."/>
            <person name="Bucher G."/>
            <person name="Butts T."/>
            <person name="Chaumot A."/>
            <person name="Denell R.E."/>
            <person name="Ferrier D.E."/>
            <person name="Friedrich M."/>
            <person name="Gordon C.M."/>
            <person name="Jindra M."/>
            <person name="Klingler M."/>
            <person name="Lan Q."/>
            <person name="Lattorff H.M."/>
            <person name="Laudet V."/>
            <person name="von Levetsow C."/>
            <person name="Liu Z."/>
            <person name="Lutz R."/>
            <person name="Lynch J.A."/>
            <person name="da Fonseca R.N."/>
            <person name="Posnien N."/>
            <person name="Reuter R."/>
            <person name="Roth S."/>
            <person name="Savard J."/>
            <person name="Schinko J.B."/>
            <person name="Schmitt C."/>
            <person name="Schoppmeier M."/>
            <person name="Schroder R."/>
            <person name="Shippy T.D."/>
            <person name="Simonnet F."/>
            <person name="Marques-Souza H."/>
            <person name="Tautz D."/>
            <person name="Tomoyasu Y."/>
            <person name="Trauner J."/>
            <person name="Van der Zee M."/>
            <person name="Vervoort M."/>
            <person name="Wittkopp N."/>
            <person name="Wimmer E.A."/>
            <person name="Yang X."/>
            <person name="Jones A.K."/>
            <person name="Sattelle D.B."/>
            <person name="Ebert P.R."/>
            <person name="Nelson D."/>
            <person name="Scott J.G."/>
            <person name="Beeman R.W."/>
            <person name="Muthukrishnan S."/>
            <person name="Kramer K.J."/>
            <person name="Arakane Y."/>
            <person name="Beeman R.W."/>
            <person name="Zhu Q."/>
            <person name="Hogenkamp D."/>
            <person name="Dixit R."/>
            <person name="Oppert B."/>
            <person name="Jiang H."/>
            <person name="Zou Z."/>
            <person name="Marshall J."/>
            <person name="Elpidina E."/>
            <person name="Vinokurov K."/>
            <person name="Oppert C."/>
            <person name="Zou Z."/>
            <person name="Evans J."/>
            <person name="Lu Z."/>
            <person name="Zhao P."/>
            <person name="Sumathipala N."/>
            <person name="Altincicek B."/>
            <person name="Vilcinskas A."/>
            <person name="Williams M."/>
            <person name="Hultmark D."/>
            <person name="Hetru C."/>
            <person name="Jiang H."/>
            <person name="Grimmelikhuijzen C.J."/>
            <person name="Hauser F."/>
            <person name="Cazzamali G."/>
            <person name="Williamson M."/>
            <person name="Park Y."/>
            <person name="Li B."/>
            <person name="Tanaka Y."/>
            <person name="Predel R."/>
            <person name="Neupert S."/>
            <person name="Schachtner J."/>
            <person name="Verleyen P."/>
            <person name="Raible F."/>
            <person name="Bork P."/>
            <person name="Friedrich M."/>
            <person name="Walden K.K."/>
            <person name="Robertson H.M."/>
            <person name="Angeli S."/>
            <person name="Foret S."/>
            <person name="Bucher G."/>
            <person name="Schuetz S."/>
            <person name="Maleszka R."/>
            <person name="Wimmer E.A."/>
            <person name="Beeman R.W."/>
            <person name="Lorenzen M."/>
            <person name="Tomoyasu Y."/>
            <person name="Miller S.C."/>
            <person name="Grossmann D."/>
            <person name="Bucher G."/>
        </authorList>
    </citation>
    <scope>NUCLEOTIDE SEQUENCE [LARGE SCALE GENOMIC DNA]</scope>
    <source>
        <strain evidence="1 2">Georgia GA2</strain>
    </source>
</reference>
<dbReference type="Proteomes" id="UP000007266">
    <property type="component" value="Unassembled WGS sequence"/>
</dbReference>
<sequence>MLIYYRNAWVPTKLLQNSNRTHKDIISRSEFISSSLLVSCHKATENEAKVAEMLVFFQGFHAGCQTYCFRRNCRFRVVDNCFAERFDGKKIPYQ</sequence>
<reference evidence="1 2" key="2">
    <citation type="journal article" date="2010" name="Nucleic Acids Res.">
        <title>BeetleBase in 2010: revisions to provide comprehensive genomic information for Tribolium castaneum.</title>
        <authorList>
            <person name="Kim H.S."/>
            <person name="Murphy T."/>
            <person name="Xia J."/>
            <person name="Caragea D."/>
            <person name="Park Y."/>
            <person name="Beeman R.W."/>
            <person name="Lorenzen M.D."/>
            <person name="Butcher S."/>
            <person name="Manak J.R."/>
            <person name="Brown S.J."/>
        </authorList>
    </citation>
    <scope>NUCLEOTIDE SEQUENCE [LARGE SCALE GENOMIC DNA]</scope>
    <source>
        <strain evidence="1 2">Georgia GA2</strain>
    </source>
</reference>
<evidence type="ECO:0000313" key="1">
    <source>
        <dbReference type="EMBL" id="KXZ75535.1"/>
    </source>
</evidence>
<keyword evidence="2" id="KW-1185">Reference proteome</keyword>